<dbReference type="UniPathway" id="UPA00138"/>
<dbReference type="InterPro" id="IPR001882">
    <property type="entry name" value="Biotin_BS"/>
</dbReference>
<dbReference type="PROSITE" id="PS50979">
    <property type="entry name" value="BC"/>
    <property type="match status" value="1"/>
</dbReference>
<dbReference type="NCBIfam" id="NF006761">
    <property type="entry name" value="PRK09282.1"/>
    <property type="match status" value="1"/>
</dbReference>
<feature type="binding site" evidence="14">
    <location>
        <position position="776"/>
    </location>
    <ligand>
        <name>Mn(2+)</name>
        <dbReference type="ChEBI" id="CHEBI:29035"/>
    </ligand>
</feature>
<evidence type="ECO:0000259" key="16">
    <source>
        <dbReference type="PROSITE" id="PS50968"/>
    </source>
</evidence>
<sequence>MKYLSGTFCVRPLTGYHHGSHVELREIDQPLMSQTSFKKLLVANRSEIAIRIFRTATELGLRTVAIYAHEDRFALHRFKADEAYCVGQVGEPLKAYLAIDDIIAVAKQHGIDAIHPGYGFLSENAQFAQACADAGITFVGPTVEILNQLGDKTSARELAKKAEVPVLEGSDAVQTIEAAAEQADKVGYPVMLKAAHGGGGRGMRIVRTPEELSASFESAQRESKSAFGSPDIFIEKFIENARHIEVQILGDKHGNLVNLRERDCSVQRRHQKVIEIAPAPNLDEKVRDGLLESAMKIGRLANYQNAGTVEFLVDDDRNEYYFIEVNPRVQVEHTVTEEVTGYDIVKSQILIAEGKPLDDPDIGLADGKDVPTTGFALQCRVTTEDPANNFMPDYGRVSHYRSAAGMGIRLDAGSAFSGAVVHPYYDSLLVKVTAHSRRFSDSINKMSRTLQEFRIRGVKSNIPFLLKVLSHPTFRDGKCTTRFIDEHPELFVFPARRDRATKVLKYLGETIVNGNSLVVGRAVAKRREPAPIPTVYDSQPIPKGTKDKLTELGPEKFAQWIRDEKRLLITDTTFRDAHQSLLATRMRTEDMLNIADAYARNLPGLFSIEMWGGATFDTSMRFLKECPWQRLADFRAAVPNILTQMLLRASNAVGYTNYPDNIVREFVKEAADCGMDIFRVFDALNWTENMAVAMDAVLETNAICEASICYSGDITNPKRTKYSLKYYVDLAKQLEKMGAHILAIKDMAGLCKPAAAQLLVKTLKEEIGIPIHFHTHDTAGIQAAAILNGADANLDIADAAMAPLSGGTSQVNLNTLATSLYNTPRDTELSSRALDDIADYWRCVREFYTPFESPVLPASGDLYEHEMPGGQYTNLFQQAHALGLADRWPEVCRTYAEVNQLFGDIVKVTPTSKAVGDMALFMVSGDLTAADVLNPDRDIAYPQSVIDLIGGAMGQPVGGFPPAVMERVLQGKEPFTDRPGKTLPPADFEAATATVEKLVGHKPSKREVLSHLLYEKVFADYAKHVTSYSDTSGLPTPAFWYGMEPNEEISIDIEEGKRLFIKFLTVGEPNAEGKRTVFFELNGQPRDVTVIDKSLEPETAAAIKADPNNPNHIGSTMPGMVVLVAIQPGDNVKKGQKLLSLEAMKMETMINAEKDGKVAEVLVTAGKQVETGDLLVVVE</sequence>
<evidence type="ECO:0000256" key="4">
    <source>
        <dbReference type="ARBA" id="ARBA00022432"/>
    </source>
</evidence>
<feature type="domain" description="ATP-grasp" evidence="17">
    <location>
        <begin position="156"/>
        <end position="353"/>
    </location>
</feature>
<dbReference type="CDD" id="cd06850">
    <property type="entry name" value="biotinyl_domain"/>
    <property type="match status" value="1"/>
</dbReference>
<dbReference type="FunFam" id="3.30.1490.20:FF:000003">
    <property type="entry name" value="acetyl-CoA carboxylase isoform X1"/>
    <property type="match status" value="1"/>
</dbReference>
<dbReference type="EC" id="6.4.1.1" evidence="3 11"/>
<dbReference type="NCBIfam" id="NF009554">
    <property type="entry name" value="PRK12999.1"/>
    <property type="match status" value="1"/>
</dbReference>
<dbReference type="Pfam" id="PF02786">
    <property type="entry name" value="CPSase_L_D2"/>
    <property type="match status" value="1"/>
</dbReference>
<dbReference type="GO" id="GO:0005524">
    <property type="term" value="F:ATP binding"/>
    <property type="evidence" value="ECO:0007669"/>
    <property type="project" value="UniProtKB-UniRule"/>
</dbReference>
<feature type="binding site" evidence="14">
    <location>
        <position position="576"/>
    </location>
    <ligand>
        <name>Mn(2+)</name>
        <dbReference type="ChEBI" id="CHEBI:29035"/>
    </ligand>
</feature>
<dbReference type="Pfam" id="PF02785">
    <property type="entry name" value="Biotin_carb_C"/>
    <property type="match status" value="1"/>
</dbReference>
<keyword evidence="21" id="KW-1185">Reference proteome</keyword>
<dbReference type="SUPFAM" id="SSF51230">
    <property type="entry name" value="Single hybrid motif"/>
    <property type="match status" value="1"/>
</dbReference>
<gene>
    <name evidence="20" type="primary">cfiB</name>
    <name evidence="20" type="ORF">V22_41740</name>
</gene>
<feature type="domain" description="Lipoyl-binding" evidence="16">
    <location>
        <begin position="1104"/>
        <end position="1179"/>
    </location>
</feature>
<protein>
    <recommendedName>
        <fullName evidence="3 11">Pyruvate carboxylase</fullName>
        <ecNumber evidence="3 11">6.4.1.1</ecNumber>
    </recommendedName>
</protein>
<dbReference type="SUPFAM" id="SSF52440">
    <property type="entry name" value="PreATP-grasp domain"/>
    <property type="match status" value="1"/>
</dbReference>
<evidence type="ECO:0000256" key="2">
    <source>
        <dbReference type="ARBA" id="ARBA00004742"/>
    </source>
</evidence>
<evidence type="ECO:0000256" key="3">
    <source>
        <dbReference type="ARBA" id="ARBA00013057"/>
    </source>
</evidence>
<organism evidence="20 21">
    <name type="scientific">Calycomorphotria hydatis</name>
    <dbReference type="NCBI Taxonomy" id="2528027"/>
    <lineage>
        <taxon>Bacteria</taxon>
        <taxon>Pseudomonadati</taxon>
        <taxon>Planctomycetota</taxon>
        <taxon>Planctomycetia</taxon>
        <taxon>Planctomycetales</taxon>
        <taxon>Planctomycetaceae</taxon>
        <taxon>Calycomorphotria</taxon>
    </lineage>
</organism>
<dbReference type="FunFam" id="3.40.50.20:FF:000010">
    <property type="entry name" value="Propionyl-CoA carboxylase subunit alpha"/>
    <property type="match status" value="1"/>
</dbReference>
<dbReference type="GO" id="GO:0006094">
    <property type="term" value="P:gluconeogenesis"/>
    <property type="evidence" value="ECO:0007669"/>
    <property type="project" value="UniProtKB-UniPathway"/>
</dbReference>
<proteinExistence type="predicted"/>
<dbReference type="AlphaFoldDB" id="A0A517TEV1"/>
<dbReference type="PIRSF" id="PIRSF001594">
    <property type="entry name" value="Pyruv_carbox"/>
    <property type="match status" value="1"/>
</dbReference>
<dbReference type="SUPFAM" id="SSF51246">
    <property type="entry name" value="Rudiment single hybrid motif"/>
    <property type="match status" value="1"/>
</dbReference>
<dbReference type="Gene3D" id="3.10.600.10">
    <property type="entry name" value="pyruvate carboxylase f1077a mutant domain"/>
    <property type="match status" value="1"/>
</dbReference>
<evidence type="ECO:0000256" key="5">
    <source>
        <dbReference type="ARBA" id="ARBA00022598"/>
    </source>
</evidence>
<comment type="cofactor">
    <cofactor evidence="1 11">
        <name>biotin</name>
        <dbReference type="ChEBI" id="CHEBI:57586"/>
    </cofactor>
</comment>
<evidence type="ECO:0000259" key="17">
    <source>
        <dbReference type="PROSITE" id="PS50975"/>
    </source>
</evidence>
<feature type="binding site" evidence="13">
    <location>
        <position position="270"/>
    </location>
    <ligand>
        <name>ATP</name>
        <dbReference type="ChEBI" id="CHEBI:30616"/>
    </ligand>
</feature>
<keyword evidence="4" id="KW-0312">Gluconeogenesis</keyword>
<dbReference type="Gene3D" id="3.30.470.20">
    <property type="entry name" value="ATP-grasp fold, B domain"/>
    <property type="match status" value="1"/>
</dbReference>
<evidence type="ECO:0000256" key="14">
    <source>
        <dbReference type="PIRSR" id="PIRSR001594-3"/>
    </source>
</evidence>
<dbReference type="GO" id="GO:0046872">
    <property type="term" value="F:metal ion binding"/>
    <property type="evidence" value="ECO:0007669"/>
    <property type="project" value="UniProtKB-KW"/>
</dbReference>
<evidence type="ECO:0000256" key="9">
    <source>
        <dbReference type="ARBA" id="ARBA00023267"/>
    </source>
</evidence>
<dbReference type="SUPFAM" id="SSF51569">
    <property type="entry name" value="Aldolase"/>
    <property type="match status" value="1"/>
</dbReference>
<dbReference type="Proteomes" id="UP000319976">
    <property type="component" value="Chromosome"/>
</dbReference>
<dbReference type="FunFam" id="3.30.470.20:FF:000012">
    <property type="entry name" value="Pyruvate carboxylase"/>
    <property type="match status" value="1"/>
</dbReference>
<dbReference type="CDD" id="cd07937">
    <property type="entry name" value="DRE_TIM_PC_TC_5S"/>
    <property type="match status" value="1"/>
</dbReference>
<dbReference type="SMART" id="SM00878">
    <property type="entry name" value="Biotin_carb_C"/>
    <property type="match status" value="1"/>
</dbReference>
<dbReference type="PROSITE" id="PS00867">
    <property type="entry name" value="CPSASE_2"/>
    <property type="match status" value="1"/>
</dbReference>
<evidence type="ECO:0000256" key="6">
    <source>
        <dbReference type="ARBA" id="ARBA00022723"/>
    </source>
</evidence>
<dbReference type="PROSITE" id="PS00866">
    <property type="entry name" value="CPSASE_1"/>
    <property type="match status" value="1"/>
</dbReference>
<evidence type="ECO:0000259" key="19">
    <source>
        <dbReference type="PROSITE" id="PS50991"/>
    </source>
</evidence>
<reference evidence="20 21" key="1">
    <citation type="submission" date="2019-02" db="EMBL/GenBank/DDBJ databases">
        <title>Deep-cultivation of Planctomycetes and their phenomic and genomic characterization uncovers novel biology.</title>
        <authorList>
            <person name="Wiegand S."/>
            <person name="Jogler M."/>
            <person name="Boedeker C."/>
            <person name="Pinto D."/>
            <person name="Vollmers J."/>
            <person name="Rivas-Marin E."/>
            <person name="Kohn T."/>
            <person name="Peeters S.H."/>
            <person name="Heuer A."/>
            <person name="Rast P."/>
            <person name="Oberbeckmann S."/>
            <person name="Bunk B."/>
            <person name="Jeske O."/>
            <person name="Meyerdierks A."/>
            <person name="Storesund J.E."/>
            <person name="Kallscheuer N."/>
            <person name="Luecker S."/>
            <person name="Lage O.M."/>
            <person name="Pohl T."/>
            <person name="Merkel B.J."/>
            <person name="Hornburger P."/>
            <person name="Mueller R.-W."/>
            <person name="Bruemmer F."/>
            <person name="Labrenz M."/>
            <person name="Spormann A.M."/>
            <person name="Op den Camp H."/>
            <person name="Overmann J."/>
            <person name="Amann R."/>
            <person name="Jetten M.S.M."/>
            <person name="Mascher T."/>
            <person name="Medema M.H."/>
            <person name="Devos D.P."/>
            <person name="Kaster A.-K."/>
            <person name="Ovreas L."/>
            <person name="Rohde M."/>
            <person name="Galperin M.Y."/>
            <person name="Jogler C."/>
        </authorList>
    </citation>
    <scope>NUCLEOTIDE SEQUENCE [LARGE SCALE GENOMIC DNA]</scope>
    <source>
        <strain evidence="20 21">V22</strain>
    </source>
</reference>
<dbReference type="InterPro" id="IPR011761">
    <property type="entry name" value="ATP-grasp"/>
</dbReference>
<dbReference type="GO" id="GO:0005737">
    <property type="term" value="C:cytoplasm"/>
    <property type="evidence" value="ECO:0007669"/>
    <property type="project" value="TreeGrafter"/>
</dbReference>
<keyword evidence="8 11" id="KW-0067">ATP-binding</keyword>
<feature type="domain" description="Biotin carboxylation" evidence="18">
    <location>
        <begin position="36"/>
        <end position="489"/>
    </location>
</feature>
<evidence type="ECO:0000256" key="15">
    <source>
        <dbReference type="PIRSR" id="PIRSR001594-4"/>
    </source>
</evidence>
<dbReference type="InterPro" id="IPR000891">
    <property type="entry name" value="PYR_CT"/>
</dbReference>
<dbReference type="InterPro" id="IPR005482">
    <property type="entry name" value="Biotin_COase_C"/>
</dbReference>
<dbReference type="InterPro" id="IPR011053">
    <property type="entry name" value="Single_hybrid_motif"/>
</dbReference>
<dbReference type="Gene3D" id="3.20.20.70">
    <property type="entry name" value="Aldolase class I"/>
    <property type="match status" value="1"/>
</dbReference>
<dbReference type="InterPro" id="IPR011054">
    <property type="entry name" value="Rudment_hybrid_motif"/>
</dbReference>
<feature type="binding site" evidence="13">
    <location>
        <position position="909"/>
    </location>
    <ligand>
        <name>substrate</name>
    </ligand>
</feature>
<dbReference type="KEGG" id="chya:V22_41740"/>
<dbReference type="PROSITE" id="PS50975">
    <property type="entry name" value="ATP_GRASP"/>
    <property type="match status" value="1"/>
</dbReference>
<dbReference type="Pfam" id="PF00289">
    <property type="entry name" value="Biotin_carb_N"/>
    <property type="match status" value="1"/>
</dbReference>
<feature type="modified residue" description="N6-carboxylysine" evidence="15">
    <location>
        <position position="745"/>
    </location>
</feature>
<dbReference type="Pfam" id="PF00682">
    <property type="entry name" value="HMGL-like"/>
    <property type="match status" value="1"/>
</dbReference>
<dbReference type="Pfam" id="PF00364">
    <property type="entry name" value="Biotin_lipoyl"/>
    <property type="match status" value="1"/>
</dbReference>
<dbReference type="FunFam" id="3.20.20.70:FF:000033">
    <property type="entry name" value="Pyruvate carboxylase"/>
    <property type="match status" value="1"/>
</dbReference>
<keyword evidence="10" id="KW-0511">Multifunctional enzyme</keyword>
<dbReference type="InterPro" id="IPR003379">
    <property type="entry name" value="Carboxylase_cons_dom"/>
</dbReference>
<evidence type="ECO:0000313" key="21">
    <source>
        <dbReference type="Proteomes" id="UP000319976"/>
    </source>
</evidence>
<dbReference type="NCBIfam" id="TIGR01235">
    <property type="entry name" value="pyruv_carbox"/>
    <property type="match status" value="1"/>
</dbReference>
<feature type="binding site" description="via carbamate group" evidence="14">
    <location>
        <position position="745"/>
    </location>
    <ligand>
        <name>Mn(2+)</name>
        <dbReference type="ChEBI" id="CHEBI:29035"/>
    </ligand>
</feature>
<dbReference type="PANTHER" id="PTHR43778">
    <property type="entry name" value="PYRUVATE CARBOXYLASE"/>
    <property type="match status" value="1"/>
</dbReference>
<evidence type="ECO:0000313" key="20">
    <source>
        <dbReference type="EMBL" id="QDT66902.1"/>
    </source>
</evidence>
<evidence type="ECO:0000256" key="1">
    <source>
        <dbReference type="ARBA" id="ARBA00001953"/>
    </source>
</evidence>
<feature type="domain" description="Pyruvate carboxyltransferase" evidence="19">
    <location>
        <begin position="567"/>
        <end position="835"/>
    </location>
</feature>
<dbReference type="InterPro" id="IPR005930">
    <property type="entry name" value="Pyruv_COase"/>
</dbReference>
<feature type="binding site" evidence="13">
    <location>
        <position position="152"/>
    </location>
    <ligand>
        <name>ATP</name>
        <dbReference type="ChEBI" id="CHEBI:30616"/>
    </ligand>
</feature>
<accession>A0A517TEV1</accession>
<name>A0A517TEV1_9PLAN</name>
<feature type="binding site" evidence="13">
    <location>
        <position position="648"/>
    </location>
    <ligand>
        <name>substrate</name>
    </ligand>
</feature>
<comment type="catalytic activity">
    <reaction evidence="11">
        <text>hydrogencarbonate + pyruvate + ATP = oxaloacetate + ADP + phosphate + H(+)</text>
        <dbReference type="Rhea" id="RHEA:20844"/>
        <dbReference type="ChEBI" id="CHEBI:15361"/>
        <dbReference type="ChEBI" id="CHEBI:15378"/>
        <dbReference type="ChEBI" id="CHEBI:16452"/>
        <dbReference type="ChEBI" id="CHEBI:17544"/>
        <dbReference type="ChEBI" id="CHEBI:30616"/>
        <dbReference type="ChEBI" id="CHEBI:43474"/>
        <dbReference type="ChEBI" id="CHEBI:456216"/>
        <dbReference type="EC" id="6.4.1.1"/>
    </reaction>
</comment>
<dbReference type="PANTHER" id="PTHR43778:SF2">
    <property type="entry name" value="PYRUVATE CARBOXYLASE, MITOCHONDRIAL"/>
    <property type="match status" value="1"/>
</dbReference>
<dbReference type="EMBL" id="CP036316">
    <property type="protein sequence ID" value="QDT66902.1"/>
    <property type="molecule type" value="Genomic_DNA"/>
</dbReference>
<evidence type="ECO:0000256" key="7">
    <source>
        <dbReference type="ARBA" id="ARBA00022741"/>
    </source>
</evidence>
<evidence type="ECO:0000256" key="8">
    <source>
        <dbReference type="ARBA" id="ARBA00022840"/>
    </source>
</evidence>
<comment type="function">
    <text evidence="11">Catalyzes a 2-step reaction, involving the ATP-dependent carboxylation of the covalently attached biotin in the first step and the transfer of the carboxyl group to pyruvate in the second.</text>
</comment>
<evidence type="ECO:0000256" key="12">
    <source>
        <dbReference type="PIRSR" id="PIRSR001594-1"/>
    </source>
</evidence>
<dbReference type="FunFam" id="2.40.50.100:FF:000003">
    <property type="entry name" value="Acetyl-CoA carboxylase biotin carboxyl carrier protein"/>
    <property type="match status" value="1"/>
</dbReference>
<dbReference type="InterPro" id="IPR005479">
    <property type="entry name" value="CPAse_ATP-bd"/>
</dbReference>
<dbReference type="PROSITE" id="PS50991">
    <property type="entry name" value="PYR_CT"/>
    <property type="match status" value="1"/>
</dbReference>
<keyword evidence="5 11" id="KW-0436">Ligase</keyword>
<feature type="active site" evidence="12">
    <location>
        <position position="328"/>
    </location>
</feature>
<dbReference type="InterPro" id="IPR005481">
    <property type="entry name" value="BC-like_N"/>
</dbReference>
<dbReference type="Gene3D" id="2.40.50.100">
    <property type="match status" value="1"/>
</dbReference>
<dbReference type="PROSITE" id="PS00188">
    <property type="entry name" value="BIOTIN"/>
    <property type="match status" value="1"/>
</dbReference>
<evidence type="ECO:0000256" key="10">
    <source>
        <dbReference type="ARBA" id="ARBA00023268"/>
    </source>
</evidence>
<keyword evidence="9 11" id="KW-0092">Biotin</keyword>
<dbReference type="InterPro" id="IPR000089">
    <property type="entry name" value="Biotin_lipoyl"/>
</dbReference>
<dbReference type="GO" id="GO:0004736">
    <property type="term" value="F:pyruvate carboxylase activity"/>
    <property type="evidence" value="ECO:0007669"/>
    <property type="project" value="UniProtKB-EC"/>
</dbReference>
<feature type="modified residue" description="N6-biotinyllysine" evidence="15">
    <location>
        <position position="1145"/>
    </location>
</feature>
<dbReference type="SUPFAM" id="SSF89000">
    <property type="entry name" value="post-HMGL domain-like"/>
    <property type="match status" value="1"/>
</dbReference>
<dbReference type="SUPFAM" id="SSF56059">
    <property type="entry name" value="Glutathione synthetase ATP-binding domain-like"/>
    <property type="match status" value="1"/>
</dbReference>
<comment type="pathway">
    <text evidence="2">Carbohydrate biosynthesis; gluconeogenesis.</text>
</comment>
<keyword evidence="7 11" id="KW-0547">Nucleotide-binding</keyword>
<feature type="binding site" evidence="13">
    <location>
        <position position="235"/>
    </location>
    <ligand>
        <name>ATP</name>
        <dbReference type="ChEBI" id="CHEBI:30616"/>
    </ligand>
</feature>
<evidence type="ECO:0000256" key="13">
    <source>
        <dbReference type="PIRSR" id="PIRSR001594-2"/>
    </source>
</evidence>
<feature type="binding site" evidence="14">
    <location>
        <position position="774"/>
    </location>
    <ligand>
        <name>Mn(2+)</name>
        <dbReference type="ChEBI" id="CHEBI:29035"/>
    </ligand>
</feature>
<dbReference type="InterPro" id="IPR011764">
    <property type="entry name" value="Biotin_carboxylation_dom"/>
</dbReference>
<dbReference type="InterPro" id="IPR013785">
    <property type="entry name" value="Aldolase_TIM"/>
</dbReference>
<dbReference type="PROSITE" id="PS50968">
    <property type="entry name" value="BIOTINYL_LIPOYL"/>
    <property type="match status" value="1"/>
</dbReference>
<evidence type="ECO:0000256" key="11">
    <source>
        <dbReference type="PIRNR" id="PIRNR001594"/>
    </source>
</evidence>
<dbReference type="Pfam" id="PF02436">
    <property type="entry name" value="PYC_OADA"/>
    <property type="match status" value="1"/>
</dbReference>
<evidence type="ECO:0000259" key="18">
    <source>
        <dbReference type="PROSITE" id="PS50979"/>
    </source>
</evidence>
<keyword evidence="6 14" id="KW-0479">Metal-binding</keyword>
<dbReference type="InterPro" id="IPR016185">
    <property type="entry name" value="PreATP-grasp_dom_sf"/>
</dbReference>
<dbReference type="InterPro" id="IPR055268">
    <property type="entry name" value="PCB-like"/>
</dbReference>